<name>A0A6P8BJK7_PYRGI</name>
<evidence type="ECO:0000313" key="2">
    <source>
        <dbReference type="RefSeq" id="XP_030987179.1"/>
    </source>
</evidence>
<reference evidence="2" key="3">
    <citation type="submission" date="2025-08" db="UniProtKB">
        <authorList>
            <consortium name="RefSeq"/>
        </authorList>
    </citation>
    <scope>IDENTIFICATION</scope>
    <source>
        <strain evidence="2">NI907</strain>
    </source>
</reference>
<proteinExistence type="predicted"/>
<dbReference type="RefSeq" id="XP_030987179.1">
    <property type="nucleotide sequence ID" value="XM_031122219.1"/>
</dbReference>
<accession>A0A6P8BJK7</accession>
<evidence type="ECO:0000313" key="1">
    <source>
        <dbReference type="Proteomes" id="UP000515153"/>
    </source>
</evidence>
<protein>
    <submittedName>
        <fullName evidence="2">Uncharacterized protein</fullName>
    </submittedName>
</protein>
<dbReference type="Proteomes" id="UP000515153">
    <property type="component" value="Unplaced"/>
</dbReference>
<dbReference type="GeneID" id="41957131"/>
<sequence length="66" mass="7655">MARGPVGATDFRLPYPSNSKLPAPYPGVGEIITLREDRKLNIMNNWYYWHENQHSMLCDHPAQAER</sequence>
<reference evidence="2" key="2">
    <citation type="submission" date="2019-10" db="EMBL/GenBank/DDBJ databases">
        <authorList>
            <consortium name="NCBI Genome Project"/>
        </authorList>
    </citation>
    <scope>NUCLEOTIDE SEQUENCE</scope>
    <source>
        <strain evidence="2">NI907</strain>
    </source>
</reference>
<dbReference type="AlphaFoldDB" id="A0A6P8BJK7"/>
<keyword evidence="1" id="KW-1185">Reference proteome</keyword>
<dbReference type="KEGG" id="pgri:PgNI_02152"/>
<gene>
    <name evidence="2" type="ORF">PgNI_02152</name>
</gene>
<reference evidence="2" key="1">
    <citation type="journal article" date="2019" name="Mol. Biol. Evol.">
        <title>Blast fungal genomes show frequent chromosomal changes, gene gains and losses, and effector gene turnover.</title>
        <authorList>
            <person name="Gomez Luciano L.B."/>
            <person name="Jason Tsai I."/>
            <person name="Chuma I."/>
            <person name="Tosa Y."/>
            <person name="Chen Y.H."/>
            <person name="Li J.Y."/>
            <person name="Li M.Y."/>
            <person name="Jade Lu M.Y."/>
            <person name="Nakayashiki H."/>
            <person name="Li W.H."/>
        </authorList>
    </citation>
    <scope>NUCLEOTIDE SEQUENCE</scope>
    <source>
        <strain evidence="2">NI907</strain>
    </source>
</reference>
<organism evidence="1 2">
    <name type="scientific">Pyricularia grisea</name>
    <name type="common">Crabgrass-specific blast fungus</name>
    <name type="synonym">Magnaporthe grisea</name>
    <dbReference type="NCBI Taxonomy" id="148305"/>
    <lineage>
        <taxon>Eukaryota</taxon>
        <taxon>Fungi</taxon>
        <taxon>Dikarya</taxon>
        <taxon>Ascomycota</taxon>
        <taxon>Pezizomycotina</taxon>
        <taxon>Sordariomycetes</taxon>
        <taxon>Sordariomycetidae</taxon>
        <taxon>Magnaporthales</taxon>
        <taxon>Pyriculariaceae</taxon>
        <taxon>Pyricularia</taxon>
    </lineage>
</organism>